<keyword evidence="5 12" id="KW-0812">Transmembrane</keyword>
<keyword evidence="11" id="KW-0325">Glycoprotein</keyword>
<dbReference type="Pfam" id="PF01130">
    <property type="entry name" value="CD36"/>
    <property type="match status" value="1"/>
</dbReference>
<gene>
    <name evidence="13" type="ORF">O3G_MSEX013401</name>
</gene>
<proteinExistence type="inferred from homology"/>
<evidence type="ECO:0000256" key="12">
    <source>
        <dbReference type="SAM" id="Phobius"/>
    </source>
</evidence>
<evidence type="ECO:0000256" key="3">
    <source>
        <dbReference type="ARBA" id="ARBA00022475"/>
    </source>
</evidence>
<keyword evidence="14" id="KW-1185">Reference proteome</keyword>
<dbReference type="GO" id="GO:0005044">
    <property type="term" value="F:scavenger receptor activity"/>
    <property type="evidence" value="ECO:0007669"/>
    <property type="project" value="TreeGrafter"/>
</dbReference>
<dbReference type="GO" id="GO:0005886">
    <property type="term" value="C:plasma membrane"/>
    <property type="evidence" value="ECO:0007669"/>
    <property type="project" value="UniProtKB-SubCell"/>
</dbReference>
<dbReference type="PANTHER" id="PTHR11923">
    <property type="entry name" value="SCAVENGER RECEPTOR CLASS B TYPE-1 SR-B1"/>
    <property type="match status" value="1"/>
</dbReference>
<feature type="transmembrane region" description="Helical" evidence="12">
    <location>
        <begin position="461"/>
        <end position="481"/>
    </location>
</feature>
<name>A0A921ZQY5_MANSE</name>
<comment type="subcellular location">
    <subcellularLocation>
        <location evidence="1">Cell membrane</location>
        <topology evidence="1">Multi-pass membrane protein</topology>
    </subcellularLocation>
</comment>
<dbReference type="PANTHER" id="PTHR11923:SF69">
    <property type="entry name" value="SENSORY NEURON MEMBRANE PROTEIN 1"/>
    <property type="match status" value="1"/>
</dbReference>
<keyword evidence="4" id="KW-0716">Sensory transduction</keyword>
<keyword evidence="10" id="KW-0675">Receptor</keyword>
<keyword evidence="8 12" id="KW-0472">Membrane</keyword>
<organism evidence="13 14">
    <name type="scientific">Manduca sexta</name>
    <name type="common">Tobacco hawkmoth</name>
    <name type="synonym">Tobacco hornworm</name>
    <dbReference type="NCBI Taxonomy" id="7130"/>
    <lineage>
        <taxon>Eukaryota</taxon>
        <taxon>Metazoa</taxon>
        <taxon>Ecdysozoa</taxon>
        <taxon>Arthropoda</taxon>
        <taxon>Hexapoda</taxon>
        <taxon>Insecta</taxon>
        <taxon>Pterygota</taxon>
        <taxon>Neoptera</taxon>
        <taxon>Endopterygota</taxon>
        <taxon>Lepidoptera</taxon>
        <taxon>Glossata</taxon>
        <taxon>Ditrysia</taxon>
        <taxon>Bombycoidea</taxon>
        <taxon>Sphingidae</taxon>
        <taxon>Sphinginae</taxon>
        <taxon>Sphingini</taxon>
        <taxon>Manduca</taxon>
    </lineage>
</organism>
<keyword evidence="3" id="KW-1003">Cell membrane</keyword>
<dbReference type="EMBL" id="JH668879">
    <property type="protein sequence ID" value="KAG6462675.1"/>
    <property type="molecule type" value="Genomic_DNA"/>
</dbReference>
<evidence type="ECO:0000256" key="11">
    <source>
        <dbReference type="ARBA" id="ARBA00023180"/>
    </source>
</evidence>
<evidence type="ECO:0000256" key="8">
    <source>
        <dbReference type="ARBA" id="ARBA00023136"/>
    </source>
</evidence>
<reference evidence="13" key="2">
    <citation type="submission" date="2020-12" db="EMBL/GenBank/DDBJ databases">
        <authorList>
            <person name="Kanost M."/>
        </authorList>
    </citation>
    <scope>NUCLEOTIDE SEQUENCE</scope>
</reference>
<evidence type="ECO:0000313" key="14">
    <source>
        <dbReference type="Proteomes" id="UP000791440"/>
    </source>
</evidence>
<evidence type="ECO:0000256" key="7">
    <source>
        <dbReference type="ARBA" id="ARBA00022989"/>
    </source>
</evidence>
<evidence type="ECO:0008006" key="15">
    <source>
        <dbReference type="Google" id="ProtNLM"/>
    </source>
</evidence>
<evidence type="ECO:0000256" key="4">
    <source>
        <dbReference type="ARBA" id="ARBA00022606"/>
    </source>
</evidence>
<evidence type="ECO:0000256" key="10">
    <source>
        <dbReference type="ARBA" id="ARBA00023170"/>
    </source>
</evidence>
<dbReference type="InterPro" id="IPR002159">
    <property type="entry name" value="CD36_fam"/>
</dbReference>
<sequence length="482" mass="55247">MRLARGIKYAVIGAGVALFGVLFGWVMFPAILKSQLKKEMALSKKTDVRKMWEKIPFALDFKIYLFNYTNPEEVQKGAAPIVKEVGPYYFEEWKEKVEIEDHEEDDTITYRKMDTFYFRPELSGPGLTGEETIIMPHVFMMSMAITVYRDKPSMMNMLGKAINGIFDNPSDVFMRVNAMDILFRGVIINCDRTEFAPKAACTAIKKEGAKSLIIEPNNQFRFSLFGLKNHTVDSRVVTVKRGIKNVMDVGQVVAMDGAPQLEIWKDHCNEYQGTDGTIFPPFLTQKDRLQSYSADLCRSFKPWFQKTTYYRGIKTNHYIANMGDFANDPELNCFCETPEKCPPKGLMDLTKCVKAPMYASMPHFLDADPQMLENVKGLNPDMNEHGIQIDFEPISGTPMMAKQRVQFNMELLRVEKIEIMKELPGYIVPLLWIEEGLALNKTFVKMLKNQLFIPKRIVSVIRWWLLSFGMLAALGGVIFHFK</sequence>
<keyword evidence="6" id="KW-0552">Olfaction</keyword>
<evidence type="ECO:0000313" key="13">
    <source>
        <dbReference type="EMBL" id="KAG6462675.1"/>
    </source>
</evidence>
<evidence type="ECO:0000256" key="5">
    <source>
        <dbReference type="ARBA" id="ARBA00022692"/>
    </source>
</evidence>
<comment type="similarity">
    <text evidence="2">Belongs to the CD36 family.</text>
</comment>
<reference evidence="13" key="1">
    <citation type="journal article" date="2016" name="Insect Biochem. Mol. Biol.">
        <title>Multifaceted biological insights from a draft genome sequence of the tobacco hornworm moth, Manduca sexta.</title>
        <authorList>
            <person name="Kanost M.R."/>
            <person name="Arrese E.L."/>
            <person name="Cao X."/>
            <person name="Chen Y.R."/>
            <person name="Chellapilla S."/>
            <person name="Goldsmith M.R."/>
            <person name="Grosse-Wilde E."/>
            <person name="Heckel D.G."/>
            <person name="Herndon N."/>
            <person name="Jiang H."/>
            <person name="Papanicolaou A."/>
            <person name="Qu J."/>
            <person name="Soulages J.L."/>
            <person name="Vogel H."/>
            <person name="Walters J."/>
            <person name="Waterhouse R.M."/>
            <person name="Ahn S.J."/>
            <person name="Almeida F.C."/>
            <person name="An C."/>
            <person name="Aqrawi P."/>
            <person name="Bretschneider A."/>
            <person name="Bryant W.B."/>
            <person name="Bucks S."/>
            <person name="Chao H."/>
            <person name="Chevignon G."/>
            <person name="Christen J.M."/>
            <person name="Clarke D.F."/>
            <person name="Dittmer N.T."/>
            <person name="Ferguson L.C.F."/>
            <person name="Garavelou S."/>
            <person name="Gordon K.H.J."/>
            <person name="Gunaratna R.T."/>
            <person name="Han Y."/>
            <person name="Hauser F."/>
            <person name="He Y."/>
            <person name="Heidel-Fischer H."/>
            <person name="Hirsh A."/>
            <person name="Hu Y."/>
            <person name="Jiang H."/>
            <person name="Kalra D."/>
            <person name="Klinner C."/>
            <person name="Konig C."/>
            <person name="Kovar C."/>
            <person name="Kroll A.R."/>
            <person name="Kuwar S.S."/>
            <person name="Lee S.L."/>
            <person name="Lehman R."/>
            <person name="Li K."/>
            <person name="Li Z."/>
            <person name="Liang H."/>
            <person name="Lovelace S."/>
            <person name="Lu Z."/>
            <person name="Mansfield J.H."/>
            <person name="McCulloch K.J."/>
            <person name="Mathew T."/>
            <person name="Morton B."/>
            <person name="Muzny D.M."/>
            <person name="Neunemann D."/>
            <person name="Ongeri F."/>
            <person name="Pauchet Y."/>
            <person name="Pu L.L."/>
            <person name="Pyrousis I."/>
            <person name="Rao X.J."/>
            <person name="Redding A."/>
            <person name="Roesel C."/>
            <person name="Sanchez-Gracia A."/>
            <person name="Schaack S."/>
            <person name="Shukla A."/>
            <person name="Tetreau G."/>
            <person name="Wang Y."/>
            <person name="Xiong G.H."/>
            <person name="Traut W."/>
            <person name="Walsh T.K."/>
            <person name="Worley K.C."/>
            <person name="Wu D."/>
            <person name="Wu W."/>
            <person name="Wu Y.Q."/>
            <person name="Zhang X."/>
            <person name="Zou Z."/>
            <person name="Zucker H."/>
            <person name="Briscoe A.D."/>
            <person name="Burmester T."/>
            <person name="Clem R.J."/>
            <person name="Feyereisen R."/>
            <person name="Grimmelikhuijzen C.J.P."/>
            <person name="Hamodrakas S.J."/>
            <person name="Hansson B.S."/>
            <person name="Huguet E."/>
            <person name="Jermiin L.S."/>
            <person name="Lan Q."/>
            <person name="Lehman H.K."/>
            <person name="Lorenzen M."/>
            <person name="Merzendorfer H."/>
            <person name="Michalopoulos I."/>
            <person name="Morton D.B."/>
            <person name="Muthukrishnan S."/>
            <person name="Oakeshott J.G."/>
            <person name="Palmer W."/>
            <person name="Park Y."/>
            <person name="Passarelli A.L."/>
            <person name="Rozas J."/>
            <person name="Schwartz L.M."/>
            <person name="Smith W."/>
            <person name="Southgate A."/>
            <person name="Vilcinskas A."/>
            <person name="Vogt R."/>
            <person name="Wang P."/>
            <person name="Werren J."/>
            <person name="Yu X.Q."/>
            <person name="Zhou J.J."/>
            <person name="Brown S.J."/>
            <person name="Scherer S.E."/>
            <person name="Richards S."/>
            <person name="Blissard G.W."/>
        </authorList>
    </citation>
    <scope>NUCLEOTIDE SEQUENCE</scope>
</reference>
<feature type="non-terminal residue" evidence="13">
    <location>
        <position position="482"/>
    </location>
</feature>
<dbReference type="GO" id="GO:0007608">
    <property type="term" value="P:sensory perception of smell"/>
    <property type="evidence" value="ECO:0007669"/>
    <property type="project" value="UniProtKB-KW"/>
</dbReference>
<keyword evidence="9" id="KW-1015">Disulfide bond</keyword>
<dbReference type="AlphaFoldDB" id="A0A921ZQY5"/>
<dbReference type="Proteomes" id="UP000791440">
    <property type="component" value="Unassembled WGS sequence"/>
</dbReference>
<evidence type="ECO:0000256" key="9">
    <source>
        <dbReference type="ARBA" id="ARBA00023157"/>
    </source>
</evidence>
<keyword evidence="7 12" id="KW-1133">Transmembrane helix</keyword>
<feature type="transmembrane region" description="Helical" evidence="12">
    <location>
        <begin position="7"/>
        <end position="28"/>
    </location>
</feature>
<evidence type="ECO:0000256" key="6">
    <source>
        <dbReference type="ARBA" id="ARBA00022725"/>
    </source>
</evidence>
<accession>A0A921ZQY5</accession>
<evidence type="ECO:0000256" key="2">
    <source>
        <dbReference type="ARBA" id="ARBA00010532"/>
    </source>
</evidence>
<protein>
    <recommendedName>
        <fullName evidence="15">Sensory neuron membrane protein 1</fullName>
    </recommendedName>
</protein>
<dbReference type="GO" id="GO:0005737">
    <property type="term" value="C:cytoplasm"/>
    <property type="evidence" value="ECO:0007669"/>
    <property type="project" value="TreeGrafter"/>
</dbReference>
<evidence type="ECO:0000256" key="1">
    <source>
        <dbReference type="ARBA" id="ARBA00004651"/>
    </source>
</evidence>
<comment type="caution">
    <text evidence="13">The sequence shown here is derived from an EMBL/GenBank/DDBJ whole genome shotgun (WGS) entry which is preliminary data.</text>
</comment>